<dbReference type="Proteomes" id="UP001239111">
    <property type="component" value="Chromosome 1"/>
</dbReference>
<dbReference type="EMBL" id="CM056741">
    <property type="protein sequence ID" value="KAJ8682513.1"/>
    <property type="molecule type" value="Genomic_DNA"/>
</dbReference>
<evidence type="ECO:0000313" key="2">
    <source>
        <dbReference type="Proteomes" id="UP001239111"/>
    </source>
</evidence>
<protein>
    <submittedName>
        <fullName evidence="1">Uncharacterized protein</fullName>
    </submittedName>
</protein>
<organism evidence="1 2">
    <name type="scientific">Eretmocerus hayati</name>
    <dbReference type="NCBI Taxonomy" id="131215"/>
    <lineage>
        <taxon>Eukaryota</taxon>
        <taxon>Metazoa</taxon>
        <taxon>Ecdysozoa</taxon>
        <taxon>Arthropoda</taxon>
        <taxon>Hexapoda</taxon>
        <taxon>Insecta</taxon>
        <taxon>Pterygota</taxon>
        <taxon>Neoptera</taxon>
        <taxon>Endopterygota</taxon>
        <taxon>Hymenoptera</taxon>
        <taxon>Apocrita</taxon>
        <taxon>Proctotrupomorpha</taxon>
        <taxon>Chalcidoidea</taxon>
        <taxon>Aphelinidae</taxon>
        <taxon>Aphelininae</taxon>
        <taxon>Eretmocerus</taxon>
    </lineage>
</organism>
<reference evidence="1" key="1">
    <citation type="submission" date="2023-04" db="EMBL/GenBank/DDBJ databases">
        <title>A chromosome-level genome assembly of the parasitoid wasp Eretmocerus hayati.</title>
        <authorList>
            <person name="Zhong Y."/>
            <person name="Liu S."/>
            <person name="Liu Y."/>
        </authorList>
    </citation>
    <scope>NUCLEOTIDE SEQUENCE</scope>
    <source>
        <strain evidence="1">ZJU_SS_LIU_2023</strain>
    </source>
</reference>
<accession>A0ACC2PHJ7</accession>
<proteinExistence type="predicted"/>
<sequence length="472" mass="55073">MLLTEEYYHTDMNLIEILCETLNCAMHIIDLKDTNSNIHLTHNSSYPPYGIFLPFDHNPYAPSTSQPEYENLYGQYLTQISIPVPDAFHFHLMRSKEYTREISTTAITAFSVLFFTAFIFSVWTRLLGFKERNWSFLNILTAQMGGSIEHRGKMKLSEMIFQMSIYIATFIVVTAGADYMMQIFISRGELNEIETIQNLADSDITLVMEEFDHMIMKHFFSDFINSDANLQKIYNRIEGRNLDPGKTTFCFKNNSPMIDESINLCFQRLKFERNILKSDDSLQIDKIKDAIIVSLPVIRLKGIPFFKIHLQALIYRFLQIGLIERLNLLRKRREMFYLNVKQLDLEHVNKDDGKEVPLQDQLQPILVIGFTMGIAMLIFEIIWKRFIEKIELGKLVSAYYNDSQSKSAQNTFKMDKFFVRIPKPLSHAPDMRKHDSYSRIEFIHKRAALIDVIHDSNCVTVIADIHHEEIVV</sequence>
<keyword evidence="2" id="KW-1185">Reference proteome</keyword>
<gene>
    <name evidence="1" type="ORF">QAD02_018305</name>
</gene>
<comment type="caution">
    <text evidence="1">The sequence shown here is derived from an EMBL/GenBank/DDBJ whole genome shotgun (WGS) entry which is preliminary data.</text>
</comment>
<name>A0ACC2PHJ7_9HYME</name>
<evidence type="ECO:0000313" key="1">
    <source>
        <dbReference type="EMBL" id="KAJ8682513.1"/>
    </source>
</evidence>